<dbReference type="AlphaFoldDB" id="A0A914L1M5"/>
<name>A0A914L1M5_MELIC</name>
<accession>A0A914L1M5</accession>
<organism evidence="2 3">
    <name type="scientific">Meloidogyne incognita</name>
    <name type="common">Southern root-knot nematode worm</name>
    <name type="synonym">Oxyuris incognita</name>
    <dbReference type="NCBI Taxonomy" id="6306"/>
    <lineage>
        <taxon>Eukaryota</taxon>
        <taxon>Metazoa</taxon>
        <taxon>Ecdysozoa</taxon>
        <taxon>Nematoda</taxon>
        <taxon>Chromadorea</taxon>
        <taxon>Rhabditida</taxon>
        <taxon>Tylenchina</taxon>
        <taxon>Tylenchomorpha</taxon>
        <taxon>Tylenchoidea</taxon>
        <taxon>Meloidogynidae</taxon>
        <taxon>Meloidogyninae</taxon>
        <taxon>Meloidogyne</taxon>
        <taxon>Meloidogyne incognita group</taxon>
    </lineage>
</organism>
<sequence length="93" mass="10746">MKSIFQIIFSLIIVSRVYCKCSWDKSKFMGVCNNNKAIIDSLTTCCDKREKCYHQDITINCDKDYCSCIKYTVSLCLEALNKIRTCTSTFKTL</sequence>
<reference evidence="3" key="1">
    <citation type="submission" date="2022-11" db="UniProtKB">
        <authorList>
            <consortium name="WormBaseParasite"/>
        </authorList>
    </citation>
    <scope>IDENTIFICATION</scope>
</reference>
<feature type="chain" id="PRO_5037633019" evidence="1">
    <location>
        <begin position="20"/>
        <end position="93"/>
    </location>
</feature>
<dbReference type="WBParaSite" id="Minc3s00213g07676">
    <property type="protein sequence ID" value="Minc3s00213g07676"/>
    <property type="gene ID" value="Minc3s00213g07676"/>
</dbReference>
<keyword evidence="1" id="KW-0732">Signal</keyword>
<proteinExistence type="predicted"/>
<protein>
    <submittedName>
        <fullName evidence="3">Uncharacterized protein</fullName>
    </submittedName>
</protein>
<evidence type="ECO:0000313" key="2">
    <source>
        <dbReference type="Proteomes" id="UP000887563"/>
    </source>
</evidence>
<dbReference type="Proteomes" id="UP000887563">
    <property type="component" value="Unplaced"/>
</dbReference>
<feature type="signal peptide" evidence="1">
    <location>
        <begin position="1"/>
        <end position="19"/>
    </location>
</feature>
<keyword evidence="2" id="KW-1185">Reference proteome</keyword>
<evidence type="ECO:0000313" key="3">
    <source>
        <dbReference type="WBParaSite" id="Minc3s00213g07676"/>
    </source>
</evidence>
<evidence type="ECO:0000256" key="1">
    <source>
        <dbReference type="SAM" id="SignalP"/>
    </source>
</evidence>